<name>A0A2W5P055_9SPHN</name>
<dbReference type="InterPro" id="IPR028098">
    <property type="entry name" value="Glyco_trans_4-like_N"/>
</dbReference>
<dbReference type="SUPFAM" id="SSF53756">
    <property type="entry name" value="UDP-Glycosyltransferase/glycogen phosphorylase"/>
    <property type="match status" value="1"/>
</dbReference>
<gene>
    <name evidence="4" type="ORF">DI544_12280</name>
</gene>
<evidence type="ECO:0000256" key="2">
    <source>
        <dbReference type="ARBA" id="ARBA00022679"/>
    </source>
</evidence>
<dbReference type="Gene3D" id="3.40.50.2000">
    <property type="entry name" value="Glycogen Phosphorylase B"/>
    <property type="match status" value="2"/>
</dbReference>
<dbReference type="CDD" id="cd03801">
    <property type="entry name" value="GT4_PimA-like"/>
    <property type="match status" value="1"/>
</dbReference>
<evidence type="ECO:0000313" key="5">
    <source>
        <dbReference type="Proteomes" id="UP000249229"/>
    </source>
</evidence>
<proteinExistence type="predicted"/>
<feature type="domain" description="Glycosyltransferase subfamily 4-like N-terminal" evidence="3">
    <location>
        <begin position="6"/>
        <end position="171"/>
    </location>
</feature>
<dbReference type="Proteomes" id="UP000249229">
    <property type="component" value="Unassembled WGS sequence"/>
</dbReference>
<accession>A0A2W5P055</accession>
<organism evidence="4 5">
    <name type="scientific">Sphingomonas taxi</name>
    <dbReference type="NCBI Taxonomy" id="1549858"/>
    <lineage>
        <taxon>Bacteria</taxon>
        <taxon>Pseudomonadati</taxon>
        <taxon>Pseudomonadota</taxon>
        <taxon>Alphaproteobacteria</taxon>
        <taxon>Sphingomonadales</taxon>
        <taxon>Sphingomonadaceae</taxon>
        <taxon>Sphingomonas</taxon>
    </lineage>
</organism>
<dbReference type="GO" id="GO:0016757">
    <property type="term" value="F:glycosyltransferase activity"/>
    <property type="evidence" value="ECO:0007669"/>
    <property type="project" value="UniProtKB-KW"/>
</dbReference>
<evidence type="ECO:0000259" key="3">
    <source>
        <dbReference type="Pfam" id="PF13439"/>
    </source>
</evidence>
<protein>
    <submittedName>
        <fullName evidence="4">Glycosyl transferase family 1</fullName>
    </submittedName>
</protein>
<dbReference type="PANTHER" id="PTHR12526:SF510">
    <property type="entry name" value="D-INOSITOL 3-PHOSPHATE GLYCOSYLTRANSFERASE"/>
    <property type="match status" value="1"/>
</dbReference>
<keyword evidence="1" id="KW-0328">Glycosyltransferase</keyword>
<dbReference type="PANTHER" id="PTHR12526">
    <property type="entry name" value="GLYCOSYLTRANSFERASE"/>
    <property type="match status" value="1"/>
</dbReference>
<evidence type="ECO:0000313" key="4">
    <source>
        <dbReference type="EMBL" id="PZQ59192.1"/>
    </source>
</evidence>
<sequence length="355" mass="36283">MTADAIGGVWQYATGLAHDLVRAGWSVDIALLGPAASTAQRAQAATDGVTLLDTGLPLDWLAPDAAVVATAAVAIADLARARGADLVQLNQPALAVADIGVPVVAVVHSCVASWWDAVEQGPLPADLAWQTDLVARGLSRADAVVCPTRAFADTVARLYALPHAPVAIHNGRAPAGPGGPIHDFAFTAGRLWDRGKNVATLDRAAARLGIPFKAAGALAGPNGERIAPAHLQTLGQVGDPVIAGCLSARPVFASAALYEPFGLAVLEAALAGCALVLSDIPTFRELWDGVATFVPATDAIGFADAIEAVAGNPALRAARGTLARERALAYSPDRNAAAMVALFERVSGAHRRVAA</sequence>
<dbReference type="AlphaFoldDB" id="A0A2W5P055"/>
<dbReference type="Pfam" id="PF13692">
    <property type="entry name" value="Glyco_trans_1_4"/>
    <property type="match status" value="1"/>
</dbReference>
<keyword evidence="2 4" id="KW-0808">Transferase</keyword>
<comment type="caution">
    <text evidence="4">The sequence shown here is derived from an EMBL/GenBank/DDBJ whole genome shotgun (WGS) entry which is preliminary data.</text>
</comment>
<reference evidence="4 5" key="1">
    <citation type="submission" date="2017-08" db="EMBL/GenBank/DDBJ databases">
        <title>Infants hospitalized years apart are colonized by the same room-sourced microbial strains.</title>
        <authorList>
            <person name="Brooks B."/>
            <person name="Olm M.R."/>
            <person name="Firek B.A."/>
            <person name="Baker R."/>
            <person name="Thomas B.C."/>
            <person name="Morowitz M.J."/>
            <person name="Banfield J.F."/>
        </authorList>
    </citation>
    <scope>NUCLEOTIDE SEQUENCE [LARGE SCALE GENOMIC DNA]</scope>
    <source>
        <strain evidence="4">S2_005_001_R1_22</strain>
    </source>
</reference>
<dbReference type="EMBL" id="QFQI01000010">
    <property type="protein sequence ID" value="PZQ59192.1"/>
    <property type="molecule type" value="Genomic_DNA"/>
</dbReference>
<dbReference type="Pfam" id="PF13439">
    <property type="entry name" value="Glyco_transf_4"/>
    <property type="match status" value="1"/>
</dbReference>
<evidence type="ECO:0000256" key="1">
    <source>
        <dbReference type="ARBA" id="ARBA00022676"/>
    </source>
</evidence>